<dbReference type="PANTHER" id="PTHR10927">
    <property type="entry name" value="RIBOSOME MATURATION PROTEIN SBDS"/>
    <property type="match status" value="1"/>
</dbReference>
<reference evidence="10" key="1">
    <citation type="submission" date="2025-08" db="UniProtKB">
        <authorList>
            <consortium name="RefSeq"/>
        </authorList>
    </citation>
    <scope>IDENTIFICATION</scope>
    <source>
        <strain evidence="10">OHB3-1</strain>
    </source>
</reference>
<name>A0A6J1DHK8_MOMCH</name>
<dbReference type="KEGG" id="mcha:111021162"/>
<comment type="subcellular location">
    <subcellularLocation>
        <location evidence="2">Cytoplasm</location>
    </subcellularLocation>
    <subcellularLocation>
        <location evidence="1">Nucleus</location>
    </subcellularLocation>
</comment>
<dbReference type="GO" id="GO:0005634">
    <property type="term" value="C:nucleus"/>
    <property type="evidence" value="ECO:0007669"/>
    <property type="project" value="UniProtKB-SubCell"/>
</dbReference>
<dbReference type="InterPro" id="IPR039100">
    <property type="entry name" value="Sdo1/SBDS-like"/>
</dbReference>
<dbReference type="OrthoDB" id="10253092at2759"/>
<dbReference type="RefSeq" id="XP_022153710.1">
    <property type="nucleotide sequence ID" value="XM_022298018.1"/>
</dbReference>
<dbReference type="InterPro" id="IPR019783">
    <property type="entry name" value="SDO1/SBDS_N"/>
</dbReference>
<evidence type="ECO:0000256" key="5">
    <source>
        <dbReference type="ARBA" id="ARBA00022517"/>
    </source>
</evidence>
<evidence type="ECO:0000313" key="10">
    <source>
        <dbReference type="RefSeq" id="XP_022153710.1"/>
    </source>
</evidence>
<dbReference type="InterPro" id="IPR018023">
    <property type="entry name" value="Ribosome_mat_SBDS_CS"/>
</dbReference>
<dbReference type="SUPFAM" id="SSF89895">
    <property type="entry name" value="FYSH domain"/>
    <property type="match status" value="1"/>
</dbReference>
<dbReference type="FunFam" id="3.30.1250.10:FF:000001">
    <property type="entry name" value="SBDS, ribosome maturation factor"/>
    <property type="match status" value="1"/>
</dbReference>
<proteinExistence type="inferred from homology"/>
<sequence length="357" mass="40953">MSRSLVQPIGQKRLTNVAVVRLKRHGLRFEIACYKNKVLSWRSGVEKDLDEVLQSQIVYSNVSKGVLAKTKDLKAAFDTDDQTAICLKILKEGELQIAVKEREAQLSNQFRDIATIVMQKTFNPETKRPYTISMIERLMREIHFAIDPNHSSKKQALEVIHELQKQFPIKRSPMRIRYTVPEQNFPSLLEKLNAWNASNLSNDQSGSQQRSVICELDPSFYRDCNPLMSELQGRFEVLSFCLHEEGDTNVDQYDDDFDNGELPPRQVKESLIPQLSEALQRQTISVEGENAPKEGKRCSTCNVAVGDATQFREHHKGEWHKHNVKRKTKNLPPLTEEECMVELAMGNSESDLKDYSF</sequence>
<comment type="similarity">
    <text evidence="3">Belongs to the SDO1/SBDS family.</text>
</comment>
<dbReference type="PANTHER" id="PTHR10927:SF1">
    <property type="entry name" value="RIBOSOME MATURATION PROTEIN SBDS"/>
    <property type="match status" value="1"/>
</dbReference>
<dbReference type="InterPro" id="IPR002140">
    <property type="entry name" value="Sdo1/SBDS"/>
</dbReference>
<dbReference type="GO" id="GO:0042256">
    <property type="term" value="P:cytosolic ribosome assembly"/>
    <property type="evidence" value="ECO:0007669"/>
    <property type="project" value="InterPro"/>
</dbReference>
<dbReference type="NCBIfam" id="TIGR00291">
    <property type="entry name" value="RNA_SBDS"/>
    <property type="match status" value="1"/>
</dbReference>
<evidence type="ECO:0000259" key="8">
    <source>
        <dbReference type="PROSITE" id="PS00028"/>
    </source>
</evidence>
<evidence type="ECO:0000256" key="7">
    <source>
        <dbReference type="ARBA" id="ARBA00049708"/>
    </source>
</evidence>
<dbReference type="PROSITE" id="PS00028">
    <property type="entry name" value="ZINC_FINGER_C2H2_1"/>
    <property type="match status" value="1"/>
</dbReference>
<protein>
    <submittedName>
        <fullName evidence="10">Ribosome maturation protein SBDS</fullName>
    </submittedName>
</protein>
<dbReference type="Pfam" id="PF09377">
    <property type="entry name" value="SBDS_domain_II"/>
    <property type="match status" value="1"/>
</dbReference>
<gene>
    <name evidence="10" type="primary">LOC111021162</name>
</gene>
<feature type="domain" description="C2H2-type" evidence="8">
    <location>
        <begin position="298"/>
        <end position="320"/>
    </location>
</feature>
<evidence type="ECO:0000256" key="4">
    <source>
        <dbReference type="ARBA" id="ARBA00022490"/>
    </source>
</evidence>
<organism evidence="9 10">
    <name type="scientific">Momordica charantia</name>
    <name type="common">Bitter gourd</name>
    <name type="synonym">Balsam pear</name>
    <dbReference type="NCBI Taxonomy" id="3673"/>
    <lineage>
        <taxon>Eukaryota</taxon>
        <taxon>Viridiplantae</taxon>
        <taxon>Streptophyta</taxon>
        <taxon>Embryophyta</taxon>
        <taxon>Tracheophyta</taxon>
        <taxon>Spermatophyta</taxon>
        <taxon>Magnoliopsida</taxon>
        <taxon>eudicotyledons</taxon>
        <taxon>Gunneridae</taxon>
        <taxon>Pentapetalae</taxon>
        <taxon>rosids</taxon>
        <taxon>fabids</taxon>
        <taxon>Cucurbitales</taxon>
        <taxon>Cucurbitaceae</taxon>
        <taxon>Momordiceae</taxon>
        <taxon>Momordica</taxon>
    </lineage>
</organism>
<dbReference type="InterPro" id="IPR013087">
    <property type="entry name" value="Znf_C2H2_type"/>
</dbReference>
<comment type="subunit">
    <text evidence="7">Associates with the 60S ribosomal subunit.</text>
</comment>
<dbReference type="GO" id="GO:0005737">
    <property type="term" value="C:cytoplasm"/>
    <property type="evidence" value="ECO:0007669"/>
    <property type="project" value="UniProtKB-SubCell"/>
</dbReference>
<dbReference type="FunFam" id="1.10.10.900:FF:000001">
    <property type="entry name" value="SBDS, ribosome maturation factor"/>
    <property type="match status" value="1"/>
</dbReference>
<keyword evidence="4" id="KW-0963">Cytoplasm</keyword>
<evidence type="ECO:0000256" key="6">
    <source>
        <dbReference type="ARBA" id="ARBA00023242"/>
    </source>
</evidence>
<dbReference type="Gene3D" id="3.30.70.240">
    <property type="match status" value="1"/>
</dbReference>
<dbReference type="Proteomes" id="UP000504603">
    <property type="component" value="Unplaced"/>
</dbReference>
<dbReference type="InterPro" id="IPR037188">
    <property type="entry name" value="Sdo1/SBDS_central_sf"/>
</dbReference>
<dbReference type="InterPro" id="IPR018978">
    <property type="entry name" value="SDO1/SBDS_central"/>
</dbReference>
<dbReference type="InterPro" id="IPR036236">
    <property type="entry name" value="Znf_C2H2_sf"/>
</dbReference>
<dbReference type="Pfam" id="PF01172">
    <property type="entry name" value="SBDS_N"/>
    <property type="match status" value="1"/>
</dbReference>
<dbReference type="Gene3D" id="1.10.10.900">
    <property type="entry name" value="SBDS protein C-terminal domain, subdomain 1"/>
    <property type="match status" value="1"/>
</dbReference>
<dbReference type="SUPFAM" id="SSF57667">
    <property type="entry name" value="beta-beta-alpha zinc fingers"/>
    <property type="match status" value="1"/>
</dbReference>
<keyword evidence="9" id="KW-1185">Reference proteome</keyword>
<dbReference type="PROSITE" id="PS01267">
    <property type="entry name" value="UPF0023"/>
    <property type="match status" value="1"/>
</dbReference>
<evidence type="ECO:0000256" key="3">
    <source>
        <dbReference type="ARBA" id="ARBA00007433"/>
    </source>
</evidence>
<dbReference type="Gene3D" id="3.30.1250.10">
    <property type="entry name" value="Ribosome maturation protein SBDS, N-terminal domain"/>
    <property type="match status" value="1"/>
</dbReference>
<keyword evidence="5" id="KW-0690">Ribosome biogenesis</keyword>
<dbReference type="InterPro" id="IPR036786">
    <property type="entry name" value="Ribosome_mat_SBDS_N_sf"/>
</dbReference>
<dbReference type="AlphaFoldDB" id="A0A6J1DHK8"/>
<accession>A0A6J1DHK8</accession>
<evidence type="ECO:0000256" key="2">
    <source>
        <dbReference type="ARBA" id="ARBA00004496"/>
    </source>
</evidence>
<evidence type="ECO:0000313" key="9">
    <source>
        <dbReference type="Proteomes" id="UP000504603"/>
    </source>
</evidence>
<dbReference type="SUPFAM" id="SSF109728">
    <property type="entry name" value="Hypothetical protein AF0491, middle domain"/>
    <property type="match status" value="1"/>
</dbReference>
<dbReference type="GeneID" id="111021162"/>
<keyword evidence="6" id="KW-0539">Nucleus</keyword>
<evidence type="ECO:0000256" key="1">
    <source>
        <dbReference type="ARBA" id="ARBA00004123"/>
    </source>
</evidence>